<keyword evidence="1" id="KW-1133">Transmembrane helix</keyword>
<keyword evidence="3" id="KW-1185">Reference proteome</keyword>
<dbReference type="EMBL" id="SBII01000004">
    <property type="protein sequence ID" value="RWX00918.1"/>
    <property type="molecule type" value="Genomic_DNA"/>
</dbReference>
<feature type="transmembrane region" description="Helical" evidence="1">
    <location>
        <begin position="144"/>
        <end position="165"/>
    </location>
</feature>
<gene>
    <name evidence="2" type="ORF">EPI11_07810</name>
</gene>
<name>A0A444HBP9_9FLAO</name>
<dbReference type="PROSITE" id="PS51257">
    <property type="entry name" value="PROKAR_LIPOPROTEIN"/>
    <property type="match status" value="1"/>
</dbReference>
<evidence type="ECO:0000313" key="3">
    <source>
        <dbReference type="Proteomes" id="UP000287527"/>
    </source>
</evidence>
<accession>A0A444HBP9</accession>
<organism evidence="2 3">
    <name type="scientific">Flavobacterium cerinum</name>
    <dbReference type="NCBI Taxonomy" id="2502784"/>
    <lineage>
        <taxon>Bacteria</taxon>
        <taxon>Pseudomonadati</taxon>
        <taxon>Bacteroidota</taxon>
        <taxon>Flavobacteriia</taxon>
        <taxon>Flavobacteriales</taxon>
        <taxon>Flavobacteriaceae</taxon>
        <taxon>Flavobacterium</taxon>
    </lineage>
</organism>
<dbReference type="OrthoDB" id="9991335at2"/>
<sequence length="173" mass="19541">MKNAKLIAVSAWFLFLFTLAGQSMLMISCTTPKSNFTSSQTVKDSTWVKKTVTPFDSIIKLPGTKVQVSADLNNLKDGDVIQQKLDNLTATLSRVGNTVTADCDQAELEMIIQLQRELIEIYKTRDTDTKQAETIPVREPYIPWYIYPLLCLGGLAIPYVIFQIIKNYFKPKI</sequence>
<proteinExistence type="predicted"/>
<evidence type="ECO:0000313" key="2">
    <source>
        <dbReference type="EMBL" id="RWX00918.1"/>
    </source>
</evidence>
<protein>
    <submittedName>
        <fullName evidence="2">Uncharacterized protein</fullName>
    </submittedName>
</protein>
<comment type="caution">
    <text evidence="2">The sequence shown here is derived from an EMBL/GenBank/DDBJ whole genome shotgun (WGS) entry which is preliminary data.</text>
</comment>
<evidence type="ECO:0000256" key="1">
    <source>
        <dbReference type="SAM" id="Phobius"/>
    </source>
</evidence>
<reference evidence="2 3" key="1">
    <citation type="submission" date="2019-01" db="EMBL/GenBank/DDBJ databases">
        <title>Flavobacterium sp. nov.,isolated from freshwater.</title>
        <authorList>
            <person name="Zhang R."/>
            <person name="Du Z.-J."/>
        </authorList>
    </citation>
    <scope>NUCLEOTIDE SEQUENCE [LARGE SCALE GENOMIC DNA]</scope>
    <source>
        <strain evidence="2 3">1E403</strain>
    </source>
</reference>
<dbReference type="AlphaFoldDB" id="A0A444HBP9"/>
<dbReference type="RefSeq" id="WP_128389400.1">
    <property type="nucleotide sequence ID" value="NZ_SBII01000004.1"/>
</dbReference>
<keyword evidence="1" id="KW-0812">Transmembrane</keyword>
<dbReference type="Proteomes" id="UP000287527">
    <property type="component" value="Unassembled WGS sequence"/>
</dbReference>
<keyword evidence="1" id="KW-0472">Membrane</keyword>